<dbReference type="Pfam" id="PF00565">
    <property type="entry name" value="SNase"/>
    <property type="match status" value="1"/>
</dbReference>
<keyword evidence="4" id="KW-0732">Signal</keyword>
<dbReference type="PANTHER" id="PTHR12302:SF3">
    <property type="entry name" value="SERINE_THREONINE-PROTEIN KINASE 31"/>
    <property type="match status" value="1"/>
</dbReference>
<sequence length="175" mass="19097">MPGLRLPSLLTVLGLGLGLAGPSWAAPAFQATVLSIGDGDTLQVRSGQQRITIRLACIDAPEMAQSPHGQQARQALQLRLAMGRPVTIQPQSIDRYGRTVAEVISDTNINLALVEDGLAFAYRRYLGTCDAAAYLEAELRARRHRLGVWRVPGGLTRPWDFRRGRRSARIPDGTT</sequence>
<evidence type="ECO:0000256" key="2">
    <source>
        <dbReference type="ARBA" id="ARBA00022759"/>
    </source>
</evidence>
<organism evidence="6 7">
    <name type="scientific">Cyanobium gracile UHCC 0281</name>
    <dbReference type="NCBI Taxonomy" id="3110309"/>
    <lineage>
        <taxon>Bacteria</taxon>
        <taxon>Bacillati</taxon>
        <taxon>Cyanobacteriota</taxon>
        <taxon>Cyanophyceae</taxon>
        <taxon>Synechococcales</taxon>
        <taxon>Prochlorococcaceae</taxon>
        <taxon>Cyanobium</taxon>
    </lineage>
</organism>
<reference evidence="6 7" key="1">
    <citation type="submission" date="2023-12" db="EMBL/GenBank/DDBJ databases">
        <title>Baltic Sea Cyanobacteria.</title>
        <authorList>
            <person name="Delbaje E."/>
            <person name="Fewer D.P."/>
            <person name="Shishido T.K."/>
        </authorList>
    </citation>
    <scope>NUCLEOTIDE SEQUENCE [LARGE SCALE GENOMIC DNA]</scope>
    <source>
        <strain evidence="6 7">UHCC 0281</strain>
    </source>
</reference>
<keyword evidence="3" id="KW-0378">Hydrolase</keyword>
<dbReference type="PROSITE" id="PS50830">
    <property type="entry name" value="TNASE_3"/>
    <property type="match status" value="1"/>
</dbReference>
<keyword evidence="2" id="KW-0255">Endonuclease</keyword>
<dbReference type="SMART" id="SM00318">
    <property type="entry name" value="SNc"/>
    <property type="match status" value="1"/>
</dbReference>
<evidence type="ECO:0000256" key="3">
    <source>
        <dbReference type="ARBA" id="ARBA00022801"/>
    </source>
</evidence>
<keyword evidence="7" id="KW-1185">Reference proteome</keyword>
<dbReference type="Gene3D" id="2.40.50.90">
    <property type="match status" value="1"/>
</dbReference>
<evidence type="ECO:0000313" key="6">
    <source>
        <dbReference type="EMBL" id="MEA5442590.1"/>
    </source>
</evidence>
<dbReference type="Proteomes" id="UP001302329">
    <property type="component" value="Unassembled WGS sequence"/>
</dbReference>
<feature type="domain" description="TNase-like" evidence="5">
    <location>
        <begin position="27"/>
        <end position="151"/>
    </location>
</feature>
<dbReference type="InterPro" id="IPR035437">
    <property type="entry name" value="SNase_OB-fold_sf"/>
</dbReference>
<feature type="signal peptide" evidence="4">
    <location>
        <begin position="1"/>
        <end position="25"/>
    </location>
</feature>
<dbReference type="InterPro" id="IPR002071">
    <property type="entry name" value="Thermonucl_AS"/>
</dbReference>
<evidence type="ECO:0000256" key="1">
    <source>
        <dbReference type="ARBA" id="ARBA00022722"/>
    </source>
</evidence>
<dbReference type="PROSITE" id="PS01123">
    <property type="entry name" value="TNASE_1"/>
    <property type="match status" value="1"/>
</dbReference>
<gene>
    <name evidence="6" type="ORF">VB739_08500</name>
</gene>
<dbReference type="PANTHER" id="PTHR12302">
    <property type="entry name" value="EBNA2 BINDING PROTEIN P100"/>
    <property type="match status" value="1"/>
</dbReference>
<feature type="chain" id="PRO_5045568596" evidence="4">
    <location>
        <begin position="26"/>
        <end position="175"/>
    </location>
</feature>
<accession>A0ABU5SVP8</accession>
<keyword evidence="1" id="KW-0540">Nuclease</keyword>
<evidence type="ECO:0000259" key="5">
    <source>
        <dbReference type="PROSITE" id="PS50830"/>
    </source>
</evidence>
<evidence type="ECO:0000256" key="4">
    <source>
        <dbReference type="SAM" id="SignalP"/>
    </source>
</evidence>
<dbReference type="InterPro" id="IPR016071">
    <property type="entry name" value="Staphylococal_nuclease_OB-fold"/>
</dbReference>
<dbReference type="RefSeq" id="WP_323356657.1">
    <property type="nucleotide sequence ID" value="NZ_JAYGHY010000022.1"/>
</dbReference>
<name>A0ABU5SVP8_9CYAN</name>
<dbReference type="SUPFAM" id="SSF50199">
    <property type="entry name" value="Staphylococcal nuclease"/>
    <property type="match status" value="1"/>
</dbReference>
<protein>
    <submittedName>
        <fullName evidence="6">Thermonuclease family protein</fullName>
    </submittedName>
</protein>
<proteinExistence type="predicted"/>
<evidence type="ECO:0000313" key="7">
    <source>
        <dbReference type="Proteomes" id="UP001302329"/>
    </source>
</evidence>
<dbReference type="EMBL" id="JAYGHY010000022">
    <property type="protein sequence ID" value="MEA5442590.1"/>
    <property type="molecule type" value="Genomic_DNA"/>
</dbReference>
<comment type="caution">
    <text evidence="6">The sequence shown here is derived from an EMBL/GenBank/DDBJ whole genome shotgun (WGS) entry which is preliminary data.</text>
</comment>